<keyword evidence="6" id="KW-0805">Transcription regulation</keyword>
<evidence type="ECO:0000256" key="2">
    <source>
        <dbReference type="ARBA" id="ARBA00004496"/>
    </source>
</evidence>
<evidence type="ECO:0000256" key="7">
    <source>
        <dbReference type="ARBA" id="ARBA00023163"/>
    </source>
</evidence>
<dbReference type="InterPro" id="IPR039198">
    <property type="entry name" value="Srl3/Whi5"/>
</dbReference>
<comment type="caution">
    <text evidence="10">The sequence shown here is derived from an EMBL/GenBank/DDBJ whole genome shotgun (WGS) entry which is preliminary data.</text>
</comment>
<feature type="region of interest" description="Disordered" evidence="9">
    <location>
        <begin position="1"/>
        <end position="142"/>
    </location>
</feature>
<keyword evidence="8" id="KW-0539">Nucleus</keyword>
<feature type="compositionally biased region" description="Low complexity" evidence="9">
    <location>
        <begin position="424"/>
        <end position="448"/>
    </location>
</feature>
<dbReference type="OrthoDB" id="2359117at2759"/>
<keyword evidence="4" id="KW-0963">Cytoplasm</keyword>
<accession>A0A1Q3AJQ6</accession>
<feature type="compositionally biased region" description="Polar residues" evidence="9">
    <location>
        <begin position="306"/>
        <end position="317"/>
    </location>
</feature>
<evidence type="ECO:0000256" key="9">
    <source>
        <dbReference type="SAM" id="MobiDB-lite"/>
    </source>
</evidence>
<dbReference type="InterPro" id="IPR013734">
    <property type="entry name" value="TF_Nrm1/Whi5"/>
</dbReference>
<evidence type="ECO:0000256" key="3">
    <source>
        <dbReference type="ARBA" id="ARBA00006922"/>
    </source>
</evidence>
<sequence length="471" mass="51288">MEMINSDNSGTTNTTPKRDTTKRSSTEYMRAMASPSTATRGNDGGSPETPSPPYHARRSSTSLGFLTSPLHPRAEALLSKNELSPSGPGGDGGNSALLLPHSPGNARSRLMPPTTPKSRNAEVFLSPPPKLKSPSVYKDNGKPIREISNSLKARLNYALIKLQNGWVDKTLPELENELDEPASSEQQQQQQQQQDRIPDQAAPSSVHLRPPGYRGSYHNEYAADNESSYLSGHSDEEGDNGNSAHSAFLKALSSPKKRKSNNEAPPTSPLNWSAKGGERFQSRSPSRRKPQPPQLKPLKVPHQPQNPERQGAKQQPPSEVEAIETLMSLSSPQRSHSLHEFNLPAHPSSSSRRPSSSGQPSSSRRQSRSGQLLSPTTSSSSSEKSNTDKLSNPLVPTHAQTQGQTQTQVQNRLVRPLIVPSLQRPPSMSDLSPDSSGSDRSNNDSSRSYLHYSQQQTDIETDLEDSDDGNV</sequence>
<feature type="region of interest" description="Disordered" evidence="9">
    <location>
        <begin position="177"/>
        <end position="471"/>
    </location>
</feature>
<dbReference type="GO" id="GO:0003712">
    <property type="term" value="F:transcription coregulator activity"/>
    <property type="evidence" value="ECO:0007669"/>
    <property type="project" value="TreeGrafter"/>
</dbReference>
<feature type="compositionally biased region" description="Acidic residues" evidence="9">
    <location>
        <begin position="459"/>
        <end position="471"/>
    </location>
</feature>
<name>A0A1Q3AJQ6_ZYGRO</name>
<evidence type="ECO:0000256" key="4">
    <source>
        <dbReference type="ARBA" id="ARBA00022490"/>
    </source>
</evidence>
<evidence type="ECO:0000256" key="6">
    <source>
        <dbReference type="ARBA" id="ARBA00023015"/>
    </source>
</evidence>
<keyword evidence="7" id="KW-0804">Transcription</keyword>
<evidence type="ECO:0000313" key="10">
    <source>
        <dbReference type="EMBL" id="GAV55977.1"/>
    </source>
</evidence>
<dbReference type="GO" id="GO:0033309">
    <property type="term" value="C:SBF transcription complex"/>
    <property type="evidence" value="ECO:0007669"/>
    <property type="project" value="TreeGrafter"/>
</dbReference>
<gene>
    <name evidence="10" type="ORF">ZYGR_0AZ01490</name>
</gene>
<keyword evidence="5" id="KW-0678">Repressor</keyword>
<feature type="compositionally biased region" description="Low complexity" evidence="9">
    <location>
        <begin position="347"/>
        <end position="391"/>
    </location>
</feature>
<dbReference type="Proteomes" id="UP000187013">
    <property type="component" value="Unassembled WGS sequence"/>
</dbReference>
<dbReference type="Pfam" id="PF08528">
    <property type="entry name" value="Whi5"/>
    <property type="match status" value="1"/>
</dbReference>
<dbReference type="GO" id="GO:0005737">
    <property type="term" value="C:cytoplasm"/>
    <property type="evidence" value="ECO:0007669"/>
    <property type="project" value="UniProtKB-SubCell"/>
</dbReference>
<protein>
    <submittedName>
        <fullName evidence="10">Uncharacterized protein</fullName>
    </submittedName>
</protein>
<dbReference type="PANTHER" id="PTHR28246">
    <property type="entry name" value="G1-SPECIFIC TRANSCRIPTIONAL REPRESSOR WHI5-RELATED"/>
    <property type="match status" value="1"/>
</dbReference>
<dbReference type="AlphaFoldDB" id="A0A1Q3AJQ6"/>
<feature type="compositionally biased region" description="Basic and acidic residues" evidence="9">
    <location>
        <begin position="16"/>
        <end position="25"/>
    </location>
</feature>
<proteinExistence type="inferred from homology"/>
<organism evidence="10 11">
    <name type="scientific">Zygosaccharomyces rouxii</name>
    <dbReference type="NCBI Taxonomy" id="4956"/>
    <lineage>
        <taxon>Eukaryota</taxon>
        <taxon>Fungi</taxon>
        <taxon>Dikarya</taxon>
        <taxon>Ascomycota</taxon>
        <taxon>Saccharomycotina</taxon>
        <taxon>Saccharomycetes</taxon>
        <taxon>Saccharomycetales</taxon>
        <taxon>Saccharomycetaceae</taxon>
        <taxon>Zygosaccharomyces</taxon>
    </lineage>
</organism>
<feature type="compositionally biased region" description="Low complexity" evidence="9">
    <location>
        <begin position="296"/>
        <end position="305"/>
    </location>
</feature>
<evidence type="ECO:0000256" key="1">
    <source>
        <dbReference type="ARBA" id="ARBA00004123"/>
    </source>
</evidence>
<evidence type="ECO:0000256" key="5">
    <source>
        <dbReference type="ARBA" id="ARBA00022491"/>
    </source>
</evidence>
<dbReference type="PANTHER" id="PTHR28246:SF1">
    <property type="entry name" value="G1-SPECIFIC TRANSCRIPTIONAL REPRESSOR WHI5-RELATED"/>
    <property type="match status" value="1"/>
</dbReference>
<evidence type="ECO:0000256" key="8">
    <source>
        <dbReference type="ARBA" id="ARBA00023242"/>
    </source>
</evidence>
<dbReference type="EMBL" id="BDGX01000052">
    <property type="protein sequence ID" value="GAV55977.1"/>
    <property type="molecule type" value="Genomic_DNA"/>
</dbReference>
<feature type="compositionally biased region" description="Low complexity" evidence="9">
    <location>
        <begin position="400"/>
        <end position="410"/>
    </location>
</feature>
<evidence type="ECO:0000313" key="11">
    <source>
        <dbReference type="Proteomes" id="UP000187013"/>
    </source>
</evidence>
<comment type="subcellular location">
    <subcellularLocation>
        <location evidence="2">Cytoplasm</location>
    </subcellularLocation>
    <subcellularLocation>
        <location evidence="1">Nucleus</location>
    </subcellularLocation>
</comment>
<dbReference type="GO" id="GO:0000082">
    <property type="term" value="P:G1/S transition of mitotic cell cycle"/>
    <property type="evidence" value="ECO:0007669"/>
    <property type="project" value="InterPro"/>
</dbReference>
<feature type="compositionally biased region" description="Polar residues" evidence="9">
    <location>
        <begin position="1"/>
        <end position="10"/>
    </location>
</feature>
<comment type="similarity">
    <text evidence="3">Belongs to the WHI5/NRM1 family.</text>
</comment>
<reference evidence="10 11" key="1">
    <citation type="submission" date="2016-08" db="EMBL/GenBank/DDBJ databases">
        <title>Draft genome sequence of allopolyploid Zygosaccharomyces rouxii.</title>
        <authorList>
            <person name="Watanabe J."/>
            <person name="Uehara K."/>
            <person name="Mogi Y."/>
            <person name="Tsukioka Y."/>
        </authorList>
    </citation>
    <scope>NUCLEOTIDE SEQUENCE [LARGE SCALE GENOMIC DNA]</scope>
    <source>
        <strain evidence="10 11">NBRC 110957</strain>
    </source>
</reference>
<feature type="compositionally biased region" description="Polar residues" evidence="9">
    <location>
        <begin position="262"/>
        <end position="271"/>
    </location>
</feature>